<comment type="cofactor">
    <cofactor evidence="10">
        <name>Mg(2+)</name>
        <dbReference type="ChEBI" id="CHEBI:18420"/>
    </cofactor>
    <text evidence="10">Binds 1 Mg(2+) ion per subunit.</text>
</comment>
<dbReference type="OrthoDB" id="9807456at2"/>
<comment type="function">
    <text evidence="10">Pyrophosphatase that catalyzes the hydrolysis of nucleoside triphosphates to their monophosphate derivatives, with a high preference for the non-canonical purine nucleotides XTP (xanthosine triphosphate), dITP (deoxyinosine triphosphate) and ITP. Seems to function as a house-cleaning enzyme that removes non-canonical purine nucleotides from the nucleotide pool, thus preventing their incorporation into DNA/RNA and avoiding chromosomal lesions.</text>
</comment>
<dbReference type="EC" id="3.6.1.66" evidence="10"/>
<dbReference type="Pfam" id="PF01725">
    <property type="entry name" value="Ham1p_like"/>
    <property type="match status" value="1"/>
</dbReference>
<evidence type="ECO:0000256" key="3">
    <source>
        <dbReference type="ARBA" id="ARBA00022723"/>
    </source>
</evidence>
<dbReference type="GO" id="GO:0046872">
    <property type="term" value="F:metal ion binding"/>
    <property type="evidence" value="ECO:0007669"/>
    <property type="project" value="UniProtKB-KW"/>
</dbReference>
<dbReference type="GO" id="GO:0000166">
    <property type="term" value="F:nucleotide binding"/>
    <property type="evidence" value="ECO:0007669"/>
    <property type="project" value="UniProtKB-KW"/>
</dbReference>
<dbReference type="GO" id="GO:0036220">
    <property type="term" value="F:ITP diphosphatase activity"/>
    <property type="evidence" value="ECO:0007669"/>
    <property type="project" value="UniProtKB-UniRule"/>
</dbReference>
<comment type="caution">
    <text evidence="12">The sequence shown here is derived from an EMBL/GenBank/DDBJ whole genome shotgun (WGS) entry which is preliminary data.</text>
</comment>
<organism evidence="12 13">
    <name type="scientific">Dokdonella fugitiva</name>
    <dbReference type="NCBI Taxonomy" id="328517"/>
    <lineage>
        <taxon>Bacteria</taxon>
        <taxon>Pseudomonadati</taxon>
        <taxon>Pseudomonadota</taxon>
        <taxon>Gammaproteobacteria</taxon>
        <taxon>Lysobacterales</taxon>
        <taxon>Rhodanobacteraceae</taxon>
        <taxon>Dokdonella</taxon>
    </lineage>
</organism>
<keyword evidence="3 10" id="KW-0479">Metal-binding</keyword>
<evidence type="ECO:0000256" key="6">
    <source>
        <dbReference type="ARBA" id="ARBA00022842"/>
    </source>
</evidence>
<feature type="binding site" evidence="10">
    <location>
        <begin position="11"/>
        <end position="16"/>
    </location>
    <ligand>
        <name>substrate</name>
    </ligand>
</feature>
<dbReference type="InterPro" id="IPR002637">
    <property type="entry name" value="RdgB/HAM1"/>
</dbReference>
<dbReference type="InterPro" id="IPR020922">
    <property type="entry name" value="dITP/XTP_pyrophosphatase"/>
</dbReference>
<dbReference type="CDD" id="cd00515">
    <property type="entry name" value="HAM1"/>
    <property type="match status" value="1"/>
</dbReference>
<dbReference type="EMBL" id="SLWQ01000009">
    <property type="protein sequence ID" value="TCO37733.1"/>
    <property type="molecule type" value="Genomic_DNA"/>
</dbReference>
<evidence type="ECO:0000256" key="2">
    <source>
        <dbReference type="ARBA" id="ARBA00011738"/>
    </source>
</evidence>
<dbReference type="GO" id="GO:0009117">
    <property type="term" value="P:nucleotide metabolic process"/>
    <property type="evidence" value="ECO:0007669"/>
    <property type="project" value="UniProtKB-KW"/>
</dbReference>
<keyword evidence="4 10" id="KW-0547">Nucleotide-binding</keyword>
<dbReference type="GO" id="GO:0009146">
    <property type="term" value="P:purine nucleoside triphosphate catabolic process"/>
    <property type="evidence" value="ECO:0007669"/>
    <property type="project" value="UniProtKB-UniRule"/>
</dbReference>
<dbReference type="RefSeq" id="WP_131999701.1">
    <property type="nucleotide sequence ID" value="NZ_JACGXM010000009.1"/>
</dbReference>
<dbReference type="AlphaFoldDB" id="A0A4R2I130"/>
<comment type="similarity">
    <text evidence="1 10 11">Belongs to the HAM1 NTPase family.</text>
</comment>
<feature type="binding site" evidence="10">
    <location>
        <position position="43"/>
    </location>
    <ligand>
        <name>Mg(2+)</name>
        <dbReference type="ChEBI" id="CHEBI:18420"/>
    </ligand>
</feature>
<evidence type="ECO:0000313" key="13">
    <source>
        <dbReference type="Proteomes" id="UP000294862"/>
    </source>
</evidence>
<feature type="binding site" evidence="10">
    <location>
        <begin position="185"/>
        <end position="186"/>
    </location>
    <ligand>
        <name>substrate</name>
    </ligand>
</feature>
<feature type="binding site" evidence="10">
    <location>
        <position position="72"/>
    </location>
    <ligand>
        <name>Mg(2+)</name>
        <dbReference type="ChEBI" id="CHEBI:18420"/>
    </ligand>
</feature>
<feature type="active site" description="Proton acceptor" evidence="10">
    <location>
        <position position="72"/>
    </location>
</feature>
<dbReference type="GO" id="GO:0036222">
    <property type="term" value="F:XTP diphosphatase activity"/>
    <property type="evidence" value="ECO:0007669"/>
    <property type="project" value="UniProtKB-UniRule"/>
</dbReference>
<feature type="binding site" evidence="10">
    <location>
        <position position="180"/>
    </location>
    <ligand>
        <name>substrate</name>
    </ligand>
</feature>
<gene>
    <name evidence="12" type="ORF">EV148_10985</name>
</gene>
<feature type="binding site" evidence="10">
    <location>
        <begin position="157"/>
        <end position="160"/>
    </location>
    <ligand>
        <name>substrate</name>
    </ligand>
</feature>
<keyword evidence="13" id="KW-1185">Reference proteome</keyword>
<dbReference type="FunFam" id="3.90.950.10:FF:000001">
    <property type="entry name" value="dITP/XTP pyrophosphatase"/>
    <property type="match status" value="1"/>
</dbReference>
<dbReference type="Gene3D" id="3.90.950.10">
    <property type="match status" value="1"/>
</dbReference>
<dbReference type="HAMAP" id="MF_01405">
    <property type="entry name" value="Non_canon_purine_NTPase"/>
    <property type="match status" value="1"/>
</dbReference>
<dbReference type="InterPro" id="IPR029001">
    <property type="entry name" value="ITPase-like_fam"/>
</dbReference>
<protein>
    <recommendedName>
        <fullName evidence="10">dITP/XTP pyrophosphatase</fullName>
        <ecNumber evidence="10">3.6.1.66</ecNumber>
    </recommendedName>
    <alternativeName>
        <fullName evidence="10">Non-canonical purine NTP pyrophosphatase</fullName>
    </alternativeName>
    <alternativeName>
        <fullName evidence="10">Non-standard purine NTP pyrophosphatase</fullName>
    </alternativeName>
    <alternativeName>
        <fullName evidence="10">Nucleoside-triphosphate diphosphatase</fullName>
    </alternativeName>
    <alternativeName>
        <fullName evidence="10">Nucleoside-triphosphate pyrophosphatase</fullName>
        <shortName evidence="10">NTPase</shortName>
    </alternativeName>
</protein>
<evidence type="ECO:0000256" key="7">
    <source>
        <dbReference type="ARBA" id="ARBA00023080"/>
    </source>
</evidence>
<feature type="binding site" evidence="10">
    <location>
        <position position="73"/>
    </location>
    <ligand>
        <name>substrate</name>
    </ligand>
</feature>
<comment type="catalytic activity">
    <reaction evidence="9 10">
        <text>XTP + H2O = XMP + diphosphate + H(+)</text>
        <dbReference type="Rhea" id="RHEA:28610"/>
        <dbReference type="ChEBI" id="CHEBI:15377"/>
        <dbReference type="ChEBI" id="CHEBI:15378"/>
        <dbReference type="ChEBI" id="CHEBI:33019"/>
        <dbReference type="ChEBI" id="CHEBI:57464"/>
        <dbReference type="ChEBI" id="CHEBI:61314"/>
        <dbReference type="EC" id="3.6.1.66"/>
    </reaction>
</comment>
<evidence type="ECO:0000256" key="8">
    <source>
        <dbReference type="ARBA" id="ARBA00051875"/>
    </source>
</evidence>
<name>A0A4R2I130_9GAMM</name>
<proteinExistence type="inferred from homology"/>
<evidence type="ECO:0000256" key="4">
    <source>
        <dbReference type="ARBA" id="ARBA00022741"/>
    </source>
</evidence>
<evidence type="ECO:0000256" key="1">
    <source>
        <dbReference type="ARBA" id="ARBA00008023"/>
    </source>
</evidence>
<keyword evidence="7 10" id="KW-0546">Nucleotide metabolism</keyword>
<accession>A0A4R2I130</accession>
<dbReference type="Proteomes" id="UP000294862">
    <property type="component" value="Unassembled WGS sequence"/>
</dbReference>
<evidence type="ECO:0000256" key="10">
    <source>
        <dbReference type="HAMAP-Rule" id="MF_01405"/>
    </source>
</evidence>
<sequence length="199" mass="20768">MRVNTRLVLASGNRGKLVEMREILGGLGLELVAQSDLGIADADETATTFVENALLKARNATLASGLPALGDDSGLCVDALGGAPGLYSARYAGTHGDAAANIAKLLDALRDVPDEQRTAHFHCTIVLLRSADDPAPLVAEGRWHGRILHAPRGTGGFGYDPVFFDPALGAAAAELDPATKNRASHRGLALATLRELLRG</sequence>
<dbReference type="PANTHER" id="PTHR11067:SF9">
    <property type="entry name" value="INOSINE TRIPHOSPHATE PYROPHOSPHATASE"/>
    <property type="match status" value="1"/>
</dbReference>
<comment type="subunit">
    <text evidence="2 10">Homodimer.</text>
</comment>
<keyword evidence="6 10" id="KW-0460">Magnesium</keyword>
<evidence type="ECO:0000313" key="12">
    <source>
        <dbReference type="EMBL" id="TCO37733.1"/>
    </source>
</evidence>
<reference evidence="12 13" key="1">
    <citation type="journal article" date="2015" name="Stand. Genomic Sci.">
        <title>Genomic Encyclopedia of Bacterial and Archaeal Type Strains, Phase III: the genomes of soil and plant-associated and newly described type strains.</title>
        <authorList>
            <person name="Whitman W.B."/>
            <person name="Woyke T."/>
            <person name="Klenk H.P."/>
            <person name="Zhou Y."/>
            <person name="Lilburn T.G."/>
            <person name="Beck B.J."/>
            <person name="De Vos P."/>
            <person name="Vandamme P."/>
            <person name="Eisen J.A."/>
            <person name="Garrity G."/>
            <person name="Hugenholtz P."/>
            <person name="Kyrpides N.C."/>
        </authorList>
    </citation>
    <scope>NUCLEOTIDE SEQUENCE [LARGE SCALE GENOMIC DNA]</scope>
    <source>
        <strain evidence="12 13">A3</strain>
    </source>
</reference>
<comment type="catalytic activity">
    <reaction evidence="10">
        <text>ITP + H2O = IMP + diphosphate + H(+)</text>
        <dbReference type="Rhea" id="RHEA:29399"/>
        <dbReference type="ChEBI" id="CHEBI:15377"/>
        <dbReference type="ChEBI" id="CHEBI:15378"/>
        <dbReference type="ChEBI" id="CHEBI:33019"/>
        <dbReference type="ChEBI" id="CHEBI:58053"/>
        <dbReference type="ChEBI" id="CHEBI:61402"/>
        <dbReference type="EC" id="3.6.1.66"/>
    </reaction>
</comment>
<dbReference type="GO" id="GO:0035870">
    <property type="term" value="F:dITP diphosphatase activity"/>
    <property type="evidence" value="ECO:0007669"/>
    <property type="project" value="UniProtKB-UniRule"/>
</dbReference>
<dbReference type="GO" id="GO:0005829">
    <property type="term" value="C:cytosol"/>
    <property type="evidence" value="ECO:0007669"/>
    <property type="project" value="TreeGrafter"/>
</dbReference>
<dbReference type="SUPFAM" id="SSF52972">
    <property type="entry name" value="ITPase-like"/>
    <property type="match status" value="1"/>
</dbReference>
<evidence type="ECO:0000256" key="5">
    <source>
        <dbReference type="ARBA" id="ARBA00022801"/>
    </source>
</evidence>
<evidence type="ECO:0000256" key="9">
    <source>
        <dbReference type="ARBA" id="ARBA00052017"/>
    </source>
</evidence>
<evidence type="ECO:0000256" key="11">
    <source>
        <dbReference type="RuleBase" id="RU003781"/>
    </source>
</evidence>
<dbReference type="PANTHER" id="PTHR11067">
    <property type="entry name" value="INOSINE TRIPHOSPHATE PYROPHOSPHATASE/HAM1 PROTEIN"/>
    <property type="match status" value="1"/>
</dbReference>
<keyword evidence="5 10" id="KW-0378">Hydrolase</keyword>
<dbReference type="NCBIfam" id="TIGR00042">
    <property type="entry name" value="RdgB/HAM1 family non-canonical purine NTP pyrophosphatase"/>
    <property type="match status" value="1"/>
</dbReference>
<comment type="catalytic activity">
    <reaction evidence="8 10">
        <text>dITP + H2O = dIMP + diphosphate + H(+)</text>
        <dbReference type="Rhea" id="RHEA:28342"/>
        <dbReference type="ChEBI" id="CHEBI:15377"/>
        <dbReference type="ChEBI" id="CHEBI:15378"/>
        <dbReference type="ChEBI" id="CHEBI:33019"/>
        <dbReference type="ChEBI" id="CHEBI:61194"/>
        <dbReference type="ChEBI" id="CHEBI:61382"/>
        <dbReference type="EC" id="3.6.1.66"/>
    </reaction>
</comment>
<dbReference type="GO" id="GO:0017111">
    <property type="term" value="F:ribonucleoside triphosphate phosphatase activity"/>
    <property type="evidence" value="ECO:0007669"/>
    <property type="project" value="InterPro"/>
</dbReference>